<comment type="caution">
    <text evidence="3">The sequence shown here is derived from an EMBL/GenBank/DDBJ whole genome shotgun (WGS) entry which is preliminary data.</text>
</comment>
<sequence length="319" mass="33298">MLPRRAVLALPFLASAASAQDWPGRPIRIVVPFPPGGSTDLLGRRVAEKLSPALGVPVVLENRPGAGGTTGSEMVARAAPDGTTLLFGVTGTHGVAPSLFPRLGYDPLRDFAPVSLVVTAPLVLVTRPDLPARTLAEFIALAKSEPGAITYGTPGNGTSMHLTGVMFDMQAGTRLTHVPYRGSGPALNDLVAGNLATMFGDLLVVLPQLRAGTIRAIAVTGATRHPLLPDVPTIAEAGLPGFLALSWQGLFAPAGTPRAIIERLVIEVRSALAAPELRDFFAGQGFAIEVGSPEELRSLLETEIPKWAAVVKAGQVRLD</sequence>
<dbReference type="InterPro" id="IPR005064">
    <property type="entry name" value="BUG"/>
</dbReference>
<gene>
    <name evidence="3" type="ORF">JMJ55_17215</name>
</gene>
<feature type="signal peptide" evidence="2">
    <location>
        <begin position="1"/>
        <end position="19"/>
    </location>
</feature>
<dbReference type="Proteomes" id="UP000606490">
    <property type="component" value="Unassembled WGS sequence"/>
</dbReference>
<keyword evidence="2" id="KW-0732">Signal</keyword>
<evidence type="ECO:0000256" key="2">
    <source>
        <dbReference type="SAM" id="SignalP"/>
    </source>
</evidence>
<name>A0ABS1V5W2_9PROT</name>
<feature type="chain" id="PRO_5045480654" evidence="2">
    <location>
        <begin position="20"/>
        <end position="319"/>
    </location>
</feature>
<dbReference type="Pfam" id="PF03401">
    <property type="entry name" value="TctC"/>
    <property type="match status" value="1"/>
</dbReference>
<dbReference type="PIRSF" id="PIRSF017082">
    <property type="entry name" value="YflP"/>
    <property type="match status" value="1"/>
</dbReference>
<keyword evidence="4" id="KW-1185">Reference proteome</keyword>
<dbReference type="Gene3D" id="3.40.190.10">
    <property type="entry name" value="Periplasmic binding protein-like II"/>
    <property type="match status" value="1"/>
</dbReference>
<accession>A0ABS1V5W2</accession>
<dbReference type="RefSeq" id="WP_202826818.1">
    <property type="nucleotide sequence ID" value="NZ_JAEUXJ010000007.1"/>
</dbReference>
<comment type="similarity">
    <text evidence="1">Belongs to the UPF0065 (bug) family.</text>
</comment>
<evidence type="ECO:0000313" key="4">
    <source>
        <dbReference type="Proteomes" id="UP000606490"/>
    </source>
</evidence>
<dbReference type="PANTHER" id="PTHR42928:SF5">
    <property type="entry name" value="BLR1237 PROTEIN"/>
    <property type="match status" value="1"/>
</dbReference>
<proteinExistence type="inferred from homology"/>
<dbReference type="EMBL" id="JAEUXJ010000007">
    <property type="protein sequence ID" value="MBL6457079.1"/>
    <property type="molecule type" value="Genomic_DNA"/>
</dbReference>
<dbReference type="PANTHER" id="PTHR42928">
    <property type="entry name" value="TRICARBOXYLATE-BINDING PROTEIN"/>
    <property type="match status" value="1"/>
</dbReference>
<evidence type="ECO:0000256" key="1">
    <source>
        <dbReference type="ARBA" id="ARBA00006987"/>
    </source>
</evidence>
<dbReference type="InterPro" id="IPR042100">
    <property type="entry name" value="Bug_dom1"/>
</dbReference>
<dbReference type="CDD" id="cd13578">
    <property type="entry name" value="PBP2_Bug27"/>
    <property type="match status" value="1"/>
</dbReference>
<reference evidence="3 4" key="1">
    <citation type="submission" date="2021-01" db="EMBL/GenBank/DDBJ databases">
        <title>Belnapia mucosa sp. nov. and Belnapia arida sp. nov., isolated from the Tabernas Desert (Almeria, Spain).</title>
        <authorList>
            <person name="Molina-Menor E."/>
            <person name="Vidal-Verdu A."/>
            <person name="Calonge A."/>
            <person name="Satari L."/>
            <person name="Pereto Magraner J."/>
            <person name="Porcar Miralles M."/>
        </authorList>
    </citation>
    <scope>NUCLEOTIDE SEQUENCE [LARGE SCALE GENOMIC DNA]</scope>
    <source>
        <strain evidence="3 4">T6</strain>
    </source>
</reference>
<organism evidence="3 4">
    <name type="scientific">Belnapia mucosa</name>
    <dbReference type="NCBI Taxonomy" id="2804532"/>
    <lineage>
        <taxon>Bacteria</taxon>
        <taxon>Pseudomonadati</taxon>
        <taxon>Pseudomonadota</taxon>
        <taxon>Alphaproteobacteria</taxon>
        <taxon>Acetobacterales</taxon>
        <taxon>Roseomonadaceae</taxon>
        <taxon>Belnapia</taxon>
    </lineage>
</organism>
<dbReference type="SUPFAM" id="SSF53850">
    <property type="entry name" value="Periplasmic binding protein-like II"/>
    <property type="match status" value="1"/>
</dbReference>
<dbReference type="Gene3D" id="3.40.190.150">
    <property type="entry name" value="Bordetella uptake gene, domain 1"/>
    <property type="match status" value="1"/>
</dbReference>
<protein>
    <submittedName>
        <fullName evidence="3">Tripartite tricarboxylate transporter substrate binding protein</fullName>
    </submittedName>
</protein>
<evidence type="ECO:0000313" key="3">
    <source>
        <dbReference type="EMBL" id="MBL6457079.1"/>
    </source>
</evidence>